<dbReference type="InterPro" id="IPR037157">
    <property type="entry name" value="Acetyltransf_C_sf"/>
</dbReference>
<comment type="function">
    <text evidence="8">Involved in the biosynthesis of lipid A, a phosphorylated glycolipid that anchors the lipopolysaccharide to the outer membrane of the cell.</text>
</comment>
<dbReference type="PANTHER" id="PTHR43480">
    <property type="entry name" value="ACYL-[ACYL-CARRIER-PROTEIN]--UDP-N-ACETYLGLUCOSAMINE O-ACYLTRANSFERASE"/>
    <property type="match status" value="1"/>
</dbReference>
<name>A0A7C4AR94_9BACT</name>
<keyword evidence="1 8" id="KW-0963">Cytoplasm</keyword>
<dbReference type="InterPro" id="IPR018357">
    <property type="entry name" value="Hexapep_transf_CS"/>
</dbReference>
<comment type="pathway">
    <text evidence="8">Glycolipid biosynthesis; lipid IV(A) biosynthesis; lipid IV(A) from (3R)-3-hydroxytetradecanoyl-[acyl-carrier-protein] and UDP-N-acetyl-alpha-D-glucosamine: step 1/6.</text>
</comment>
<proteinExistence type="inferred from homology"/>
<dbReference type="Pfam" id="PF13720">
    <property type="entry name" value="Acetyltransf_11"/>
    <property type="match status" value="1"/>
</dbReference>
<keyword evidence="5 8" id="KW-0677">Repeat</keyword>
<keyword evidence="4 8" id="KW-0808">Transferase</keyword>
<evidence type="ECO:0000256" key="5">
    <source>
        <dbReference type="ARBA" id="ARBA00022737"/>
    </source>
</evidence>
<accession>A0A7C4AR94</accession>
<comment type="subunit">
    <text evidence="8">Homotrimer.</text>
</comment>
<evidence type="ECO:0000256" key="7">
    <source>
        <dbReference type="ARBA" id="ARBA00023315"/>
    </source>
</evidence>
<dbReference type="CDD" id="cd03351">
    <property type="entry name" value="LbH_UDP-GlcNAc_AT"/>
    <property type="match status" value="1"/>
</dbReference>
<dbReference type="InterPro" id="IPR001451">
    <property type="entry name" value="Hexapep"/>
</dbReference>
<reference evidence="10" key="1">
    <citation type="journal article" date="2020" name="mSystems">
        <title>Genome- and Community-Level Interaction Insights into Carbon Utilization and Element Cycling Functions of Hydrothermarchaeota in Hydrothermal Sediment.</title>
        <authorList>
            <person name="Zhou Z."/>
            <person name="Liu Y."/>
            <person name="Xu W."/>
            <person name="Pan J."/>
            <person name="Luo Z.H."/>
            <person name="Li M."/>
        </authorList>
    </citation>
    <scope>NUCLEOTIDE SEQUENCE [LARGE SCALE GENOMIC DNA]</scope>
    <source>
        <strain evidence="10">SpSt-769</strain>
    </source>
</reference>
<evidence type="ECO:0000259" key="9">
    <source>
        <dbReference type="Pfam" id="PF13720"/>
    </source>
</evidence>
<dbReference type="GO" id="GO:0016020">
    <property type="term" value="C:membrane"/>
    <property type="evidence" value="ECO:0007669"/>
    <property type="project" value="GOC"/>
</dbReference>
<evidence type="ECO:0000256" key="4">
    <source>
        <dbReference type="ARBA" id="ARBA00022679"/>
    </source>
</evidence>
<dbReference type="GO" id="GO:0009245">
    <property type="term" value="P:lipid A biosynthetic process"/>
    <property type="evidence" value="ECO:0007669"/>
    <property type="project" value="UniProtKB-UniRule"/>
</dbReference>
<dbReference type="InterPro" id="IPR029098">
    <property type="entry name" value="Acetyltransf_C"/>
</dbReference>
<comment type="catalytic activity">
    <reaction evidence="8">
        <text>a (3R)-hydroxyacyl-[ACP] + UDP-N-acetyl-alpha-D-glucosamine = a UDP-3-O-[(3R)-3-hydroxyacyl]-N-acetyl-alpha-D-glucosamine + holo-[ACP]</text>
        <dbReference type="Rhea" id="RHEA:67812"/>
        <dbReference type="Rhea" id="RHEA-COMP:9685"/>
        <dbReference type="Rhea" id="RHEA-COMP:9945"/>
        <dbReference type="ChEBI" id="CHEBI:57705"/>
        <dbReference type="ChEBI" id="CHEBI:64479"/>
        <dbReference type="ChEBI" id="CHEBI:78827"/>
        <dbReference type="ChEBI" id="CHEBI:173225"/>
        <dbReference type="EC" id="2.3.1.129"/>
    </reaction>
</comment>
<feature type="domain" description="UDP N-acetylglucosamine O-acyltransferase C-terminal" evidence="9">
    <location>
        <begin position="174"/>
        <end position="254"/>
    </location>
</feature>
<dbReference type="Gene3D" id="1.20.1180.10">
    <property type="entry name" value="Udp N-acetylglucosamine O-acyltransferase, C-terminal domain"/>
    <property type="match status" value="1"/>
</dbReference>
<keyword evidence="2 8" id="KW-0444">Lipid biosynthesis</keyword>
<gene>
    <name evidence="8" type="primary">lpxA</name>
    <name evidence="10" type="ORF">ENV54_04940</name>
</gene>
<comment type="similarity">
    <text evidence="8">Belongs to the transferase hexapeptide repeat family. LpxA subfamily.</text>
</comment>
<dbReference type="InterPro" id="IPR010137">
    <property type="entry name" value="Lipid_A_LpxA"/>
</dbReference>
<dbReference type="EC" id="2.3.1.129" evidence="8"/>
<keyword evidence="7 8" id="KW-0012">Acyltransferase</keyword>
<dbReference type="Pfam" id="PF00132">
    <property type="entry name" value="Hexapep"/>
    <property type="match status" value="2"/>
</dbReference>
<dbReference type="Gene3D" id="2.160.10.10">
    <property type="entry name" value="Hexapeptide repeat proteins"/>
    <property type="match status" value="1"/>
</dbReference>
<evidence type="ECO:0000256" key="2">
    <source>
        <dbReference type="ARBA" id="ARBA00022516"/>
    </source>
</evidence>
<evidence type="ECO:0000256" key="8">
    <source>
        <dbReference type="HAMAP-Rule" id="MF_00387"/>
    </source>
</evidence>
<evidence type="ECO:0000256" key="6">
    <source>
        <dbReference type="ARBA" id="ARBA00023098"/>
    </source>
</evidence>
<evidence type="ECO:0000256" key="3">
    <source>
        <dbReference type="ARBA" id="ARBA00022556"/>
    </source>
</evidence>
<dbReference type="AlphaFoldDB" id="A0A7C4AR94"/>
<dbReference type="InterPro" id="IPR011004">
    <property type="entry name" value="Trimer_LpxA-like_sf"/>
</dbReference>
<dbReference type="EMBL" id="DTGT01000154">
    <property type="protein sequence ID" value="HGH60628.1"/>
    <property type="molecule type" value="Genomic_DNA"/>
</dbReference>
<dbReference type="NCBIfam" id="NF003657">
    <property type="entry name" value="PRK05289.1"/>
    <property type="match status" value="1"/>
</dbReference>
<keyword evidence="3 8" id="KW-0441">Lipid A biosynthesis</keyword>
<keyword evidence="6 8" id="KW-0443">Lipid metabolism</keyword>
<dbReference type="PIRSF" id="PIRSF000456">
    <property type="entry name" value="UDP-GlcNAc_acltr"/>
    <property type="match status" value="1"/>
</dbReference>
<evidence type="ECO:0000256" key="1">
    <source>
        <dbReference type="ARBA" id="ARBA00022490"/>
    </source>
</evidence>
<dbReference type="NCBIfam" id="TIGR01852">
    <property type="entry name" value="lipid_A_lpxA"/>
    <property type="match status" value="1"/>
</dbReference>
<sequence length="267" mass="29066">MIHPTAIVHPGARIGRDVSIGPYSVIGKDVEIGDECELGPHVVIEGRTTIGRNTLISQFASIGGPPQDFSYKNEDTEVRIGERVRIREYVTIHRGTPRGGGQTVIGDDCYLMAYCHVAHDCILGNGVVMANSAHLGGHIQIGQKAILGGIVAVHQFVRVGEYALVGGVSGVAKDVPPYTLASGARIYVYGLNEVGLRRNGFSRETIICLKRAFRIAFRTSLRIEEAVDRIRAEMADVPQAMIFADFLISSRRGMARVSLSRHAFRSL</sequence>
<organism evidence="10">
    <name type="scientific">Desulfomonile tiedjei</name>
    <dbReference type="NCBI Taxonomy" id="2358"/>
    <lineage>
        <taxon>Bacteria</taxon>
        <taxon>Pseudomonadati</taxon>
        <taxon>Thermodesulfobacteriota</taxon>
        <taxon>Desulfomonilia</taxon>
        <taxon>Desulfomonilales</taxon>
        <taxon>Desulfomonilaceae</taxon>
        <taxon>Desulfomonile</taxon>
    </lineage>
</organism>
<dbReference type="GO" id="GO:0008780">
    <property type="term" value="F:acyl-[acyl-carrier-protein]-UDP-N-acetylglucosamine O-acyltransferase activity"/>
    <property type="evidence" value="ECO:0007669"/>
    <property type="project" value="UniProtKB-UniRule"/>
</dbReference>
<dbReference type="PROSITE" id="PS00101">
    <property type="entry name" value="HEXAPEP_TRANSFERASES"/>
    <property type="match status" value="1"/>
</dbReference>
<dbReference type="UniPathway" id="UPA00359">
    <property type="reaction ID" value="UER00477"/>
</dbReference>
<dbReference type="HAMAP" id="MF_00387">
    <property type="entry name" value="LpxA"/>
    <property type="match status" value="1"/>
</dbReference>
<evidence type="ECO:0000313" key="10">
    <source>
        <dbReference type="EMBL" id="HGH60628.1"/>
    </source>
</evidence>
<comment type="caution">
    <text evidence="10">The sequence shown here is derived from an EMBL/GenBank/DDBJ whole genome shotgun (WGS) entry which is preliminary data.</text>
</comment>
<dbReference type="GO" id="GO:0005737">
    <property type="term" value="C:cytoplasm"/>
    <property type="evidence" value="ECO:0007669"/>
    <property type="project" value="UniProtKB-SubCell"/>
</dbReference>
<dbReference type="PANTHER" id="PTHR43480:SF1">
    <property type="entry name" value="ACYL-[ACYL-CARRIER-PROTEIN]--UDP-N-ACETYLGLUCOSAMINE O-ACYLTRANSFERASE, MITOCHONDRIAL-RELATED"/>
    <property type="match status" value="1"/>
</dbReference>
<protein>
    <recommendedName>
        <fullName evidence="8">Acyl-[acyl-carrier-protein]--UDP-N-acetylglucosamine O-acyltransferase</fullName>
        <shortName evidence="8">UDP-N-acetylglucosamine acyltransferase</shortName>
        <ecNumber evidence="8">2.3.1.129</ecNumber>
    </recommendedName>
</protein>
<comment type="subcellular location">
    <subcellularLocation>
        <location evidence="8">Cytoplasm</location>
    </subcellularLocation>
</comment>
<dbReference type="SUPFAM" id="SSF51161">
    <property type="entry name" value="Trimeric LpxA-like enzymes"/>
    <property type="match status" value="1"/>
</dbReference>